<evidence type="ECO:0000313" key="13">
    <source>
        <dbReference type="Proteomes" id="UP000198833"/>
    </source>
</evidence>
<evidence type="ECO:0000256" key="4">
    <source>
        <dbReference type="ARBA" id="ARBA00019623"/>
    </source>
</evidence>
<keyword evidence="9" id="KW-0963">Cytoplasm</keyword>
<sequence>MQDLNLTDQWRQSYHIMPEQGWLNDPNGLIQFDDYYHIYYQYVPESATGGKTHWGHKRSKDLLHFEDCPIFMSPDFEFDRDGVYSGSAIEYQGKIHYFYTGNVKLKGDYDYIYSGREQNTVHVVSPDGLTIESRSVVIPHQAYPAGFTDHIRDPKVFAHDDRFIMLLGGRRADHHGSILLYQSKNLEDWQYMGEVLTAEDQMGYMWECPDFFSLAQQDILVFSPQGIQEQDYQFNNRHVAGYLIGSMDWQGNKFTPQRAFKEFDRGFDFYAPHTFQDAKGRRILIAWFGLGDIKPEYTNPTIARGWQHCLTMPRELYWSRDNLCQRPLPEYQQLRQKQGQADFTAEQSLSIDLEQAAFELILTWPTSPQSFEIRLRQDTFLTYDEKGILCLKHGPSGYGRNYRLIQLGAINQLQIFSDASSLEIFINDGLYTMSTRIYPQKDQNKISIQSSVDGSIQYWQLGQKEG</sequence>
<dbReference type="InterPro" id="IPR013189">
    <property type="entry name" value="Glyco_hydro_32_C"/>
</dbReference>
<dbReference type="Gene3D" id="2.115.10.20">
    <property type="entry name" value="Glycosyl hydrolase domain, family 43"/>
    <property type="match status" value="1"/>
</dbReference>
<name>A0A1H9F075_9LACT</name>
<dbReference type="InterPro" id="IPR006232">
    <property type="entry name" value="Suc6P_hydrolase"/>
</dbReference>
<evidence type="ECO:0000256" key="1">
    <source>
        <dbReference type="ARBA" id="ARBA00004914"/>
    </source>
</evidence>
<protein>
    <recommendedName>
        <fullName evidence="4 8">Sucrose-6-phosphate hydrolase</fullName>
        <ecNumber evidence="3 8">3.2.1.26</ecNumber>
    </recommendedName>
    <alternativeName>
        <fullName evidence="7 9">Invertase</fullName>
    </alternativeName>
</protein>
<evidence type="ECO:0000259" key="11">
    <source>
        <dbReference type="Pfam" id="PF08244"/>
    </source>
</evidence>
<dbReference type="InterPro" id="IPR018053">
    <property type="entry name" value="Glyco_hydro_32_AS"/>
</dbReference>
<evidence type="ECO:0000256" key="8">
    <source>
        <dbReference type="RuleBase" id="RU362110"/>
    </source>
</evidence>
<dbReference type="AlphaFoldDB" id="A0A1H9F075"/>
<evidence type="ECO:0000256" key="2">
    <source>
        <dbReference type="ARBA" id="ARBA00009902"/>
    </source>
</evidence>
<dbReference type="InterPro" id="IPR051214">
    <property type="entry name" value="GH32_Enzymes"/>
</dbReference>
<evidence type="ECO:0000256" key="7">
    <source>
        <dbReference type="ARBA" id="ARBA00033367"/>
    </source>
</evidence>
<dbReference type="PROSITE" id="PS00609">
    <property type="entry name" value="GLYCOSYL_HYDROL_F32"/>
    <property type="match status" value="1"/>
</dbReference>
<dbReference type="EMBL" id="FOEN01000008">
    <property type="protein sequence ID" value="SEQ30658.1"/>
    <property type="molecule type" value="Genomic_DNA"/>
</dbReference>
<dbReference type="EC" id="3.2.1.26" evidence="3 8"/>
<organism evidence="12 13">
    <name type="scientific">Ignavigranum ruoffiae</name>
    <dbReference type="NCBI Taxonomy" id="89093"/>
    <lineage>
        <taxon>Bacteria</taxon>
        <taxon>Bacillati</taxon>
        <taxon>Bacillota</taxon>
        <taxon>Bacilli</taxon>
        <taxon>Lactobacillales</taxon>
        <taxon>Aerococcaceae</taxon>
        <taxon>Ignavigranum</taxon>
    </lineage>
</organism>
<evidence type="ECO:0000256" key="3">
    <source>
        <dbReference type="ARBA" id="ARBA00012758"/>
    </source>
</evidence>
<evidence type="ECO:0000256" key="6">
    <source>
        <dbReference type="ARBA" id="ARBA00023295"/>
    </source>
</evidence>
<keyword evidence="13" id="KW-1185">Reference proteome</keyword>
<dbReference type="InterPro" id="IPR023296">
    <property type="entry name" value="Glyco_hydro_beta-prop_sf"/>
</dbReference>
<feature type="domain" description="Glycosyl hydrolase family 32 C-terminal" evidence="11">
    <location>
        <begin position="330"/>
        <end position="457"/>
    </location>
</feature>
<evidence type="ECO:0000313" key="12">
    <source>
        <dbReference type="EMBL" id="SEQ30658.1"/>
    </source>
</evidence>
<comment type="pathway">
    <text evidence="1 9">Glycan biosynthesis; sucrose metabolism.</text>
</comment>
<dbReference type="RefSeq" id="WP_200793427.1">
    <property type="nucleotide sequence ID" value="NZ_CALUDV010000025.1"/>
</dbReference>
<dbReference type="InterPro" id="IPR013148">
    <property type="entry name" value="Glyco_hydro_32_N"/>
</dbReference>
<keyword evidence="5 8" id="KW-0378">Hydrolase</keyword>
<dbReference type="Gene3D" id="2.60.120.560">
    <property type="entry name" value="Exo-inulinase, domain 1"/>
    <property type="match status" value="1"/>
</dbReference>
<dbReference type="STRING" id="89093.SAMN04488558_10811"/>
<evidence type="ECO:0000259" key="10">
    <source>
        <dbReference type="Pfam" id="PF00251"/>
    </source>
</evidence>
<reference evidence="12 13" key="1">
    <citation type="submission" date="2016-10" db="EMBL/GenBank/DDBJ databases">
        <authorList>
            <person name="de Groot N.N."/>
        </authorList>
    </citation>
    <scope>NUCLEOTIDE SEQUENCE [LARGE SCALE GENOMIC DNA]</scope>
    <source>
        <strain evidence="12 13">DSM 15695</strain>
    </source>
</reference>
<dbReference type="UniPathway" id="UPA00238"/>
<comment type="catalytic activity">
    <reaction evidence="8">
        <text>Hydrolysis of terminal non-reducing beta-D-fructofuranoside residues in beta-D-fructofuranosides.</text>
        <dbReference type="EC" id="3.2.1.26"/>
    </reaction>
</comment>
<evidence type="ECO:0000256" key="5">
    <source>
        <dbReference type="ARBA" id="ARBA00022801"/>
    </source>
</evidence>
<comment type="subcellular location">
    <subcellularLocation>
        <location evidence="9">Cytoplasm</location>
    </subcellularLocation>
</comment>
<dbReference type="Pfam" id="PF00251">
    <property type="entry name" value="Glyco_hydro_32N"/>
    <property type="match status" value="1"/>
</dbReference>
<dbReference type="PANTHER" id="PTHR43101">
    <property type="entry name" value="BETA-FRUCTOSIDASE"/>
    <property type="match status" value="1"/>
</dbReference>
<keyword evidence="6 8" id="KW-0326">Glycosidase</keyword>
<feature type="domain" description="Glycosyl hydrolase family 32 N-terminal" evidence="10">
    <location>
        <begin position="15"/>
        <end position="327"/>
    </location>
</feature>
<dbReference type="NCBIfam" id="TIGR01322">
    <property type="entry name" value="scrB_fam"/>
    <property type="match status" value="1"/>
</dbReference>
<dbReference type="GO" id="GO:0004564">
    <property type="term" value="F:beta-fructofuranosidase activity"/>
    <property type="evidence" value="ECO:0007669"/>
    <property type="project" value="UniProtKB-EC"/>
</dbReference>
<dbReference type="SUPFAM" id="SSF49899">
    <property type="entry name" value="Concanavalin A-like lectins/glucanases"/>
    <property type="match status" value="1"/>
</dbReference>
<accession>A0A1H9F075</accession>
<keyword evidence="9" id="KW-0119">Carbohydrate metabolism</keyword>
<comment type="function">
    <text evidence="9">Enables the bacterium to metabolize sucrose as a sole carbon source.</text>
</comment>
<dbReference type="Proteomes" id="UP000198833">
    <property type="component" value="Unassembled WGS sequence"/>
</dbReference>
<gene>
    <name evidence="12" type="ORF">SAMN04488558_10811</name>
</gene>
<dbReference type="InterPro" id="IPR001362">
    <property type="entry name" value="Glyco_hydro_32"/>
</dbReference>
<comment type="similarity">
    <text evidence="2 8">Belongs to the glycosyl hydrolase 32 family.</text>
</comment>
<dbReference type="SMART" id="SM00640">
    <property type="entry name" value="Glyco_32"/>
    <property type="match status" value="1"/>
</dbReference>
<dbReference type="Pfam" id="PF08244">
    <property type="entry name" value="Glyco_hydro_32C"/>
    <property type="match status" value="1"/>
</dbReference>
<dbReference type="CDD" id="cd18623">
    <property type="entry name" value="GH32_ScrB-like"/>
    <property type="match status" value="1"/>
</dbReference>
<dbReference type="GO" id="GO:0005737">
    <property type="term" value="C:cytoplasm"/>
    <property type="evidence" value="ECO:0007669"/>
    <property type="project" value="UniProtKB-SubCell"/>
</dbReference>
<dbReference type="SUPFAM" id="SSF75005">
    <property type="entry name" value="Arabinanase/levansucrase/invertase"/>
    <property type="match status" value="1"/>
</dbReference>
<evidence type="ECO:0000256" key="9">
    <source>
        <dbReference type="RuleBase" id="RU365015"/>
    </source>
</evidence>
<proteinExistence type="inferred from homology"/>
<dbReference type="InterPro" id="IPR013320">
    <property type="entry name" value="ConA-like_dom_sf"/>
</dbReference>
<dbReference type="GO" id="GO:0005985">
    <property type="term" value="P:sucrose metabolic process"/>
    <property type="evidence" value="ECO:0007669"/>
    <property type="project" value="UniProtKB-UniPathway"/>
</dbReference>
<dbReference type="PANTHER" id="PTHR43101:SF1">
    <property type="entry name" value="BETA-FRUCTOSIDASE"/>
    <property type="match status" value="1"/>
</dbReference>